<comment type="caution">
    <text evidence="1">The sequence shown here is derived from an EMBL/GenBank/DDBJ whole genome shotgun (WGS) entry which is preliminary data.</text>
</comment>
<feature type="non-terminal residue" evidence="1">
    <location>
        <position position="1"/>
    </location>
</feature>
<sequence length="159" mass="17562">APGVNAEVRRLMTLSFAVGQYNDLRAALAEEEEARAERNRARHLVDVRWEALADPTSKGSWLHGFHAYILAVDNAHRAIDAWKAAAELLQRKGSFQRGEGDNLMADAYEQSILTAGHPPLSKPDIDTEAEAARLHEELDAEHSRRKTLAADTLALATQN</sequence>
<proteinExistence type="predicted"/>
<dbReference type="Proteomes" id="UP001202052">
    <property type="component" value="Unassembled WGS sequence"/>
</dbReference>
<accession>A0ABT0P6J6</accession>
<dbReference type="EMBL" id="JAMCCK010000113">
    <property type="protein sequence ID" value="MCL3998996.1"/>
    <property type="molecule type" value="Genomic_DNA"/>
</dbReference>
<reference evidence="1 2" key="1">
    <citation type="submission" date="2022-05" db="EMBL/GenBank/DDBJ databases">
        <title>Genome Resource of Streptomyces lavenduligriseus GA1-1, a Strain with Broad-Spectrum Antifungal Activity against Phytopathogenic Fungi.</title>
        <authorList>
            <person name="Qi D."/>
        </authorList>
    </citation>
    <scope>NUCLEOTIDE SEQUENCE [LARGE SCALE GENOMIC DNA]</scope>
    <source>
        <strain evidence="1 2">GA1-1</strain>
    </source>
</reference>
<gene>
    <name evidence="1" type="ORF">M4438_36840</name>
</gene>
<organism evidence="1 2">
    <name type="scientific">Streptomyces lavenduligriseus</name>
    <dbReference type="NCBI Taxonomy" id="67315"/>
    <lineage>
        <taxon>Bacteria</taxon>
        <taxon>Bacillati</taxon>
        <taxon>Actinomycetota</taxon>
        <taxon>Actinomycetes</taxon>
        <taxon>Kitasatosporales</taxon>
        <taxon>Streptomycetaceae</taxon>
        <taxon>Streptomyces</taxon>
    </lineage>
</organism>
<protein>
    <submittedName>
        <fullName evidence="1">Uncharacterized protein</fullName>
    </submittedName>
</protein>
<evidence type="ECO:0000313" key="1">
    <source>
        <dbReference type="EMBL" id="MCL3998996.1"/>
    </source>
</evidence>
<name>A0ABT0P6J6_9ACTN</name>
<evidence type="ECO:0000313" key="2">
    <source>
        <dbReference type="Proteomes" id="UP001202052"/>
    </source>
</evidence>
<keyword evidence="2" id="KW-1185">Reference proteome</keyword>